<name>A1TEU1_MYCVP</name>
<dbReference type="KEGG" id="mva:Mvan_4918"/>
<accession>A1TEU1</accession>
<reference evidence="2" key="1">
    <citation type="submission" date="2006-12" db="EMBL/GenBank/DDBJ databases">
        <title>Complete sequence of Mycobacterium vanbaalenii PYR-1.</title>
        <authorList>
            <consortium name="US DOE Joint Genome Institute"/>
            <person name="Copeland A."/>
            <person name="Lucas S."/>
            <person name="Lapidus A."/>
            <person name="Barry K."/>
            <person name="Detter J.C."/>
            <person name="Glavina del Rio T."/>
            <person name="Hammon N."/>
            <person name="Israni S."/>
            <person name="Dalin E."/>
            <person name="Tice H."/>
            <person name="Pitluck S."/>
            <person name="Singan V."/>
            <person name="Schmutz J."/>
            <person name="Larimer F."/>
            <person name="Land M."/>
            <person name="Hauser L."/>
            <person name="Kyrpides N."/>
            <person name="Anderson I.J."/>
            <person name="Miller C."/>
            <person name="Richardson P."/>
        </authorList>
    </citation>
    <scope>NUCLEOTIDE SEQUENCE [LARGE SCALE GENOMIC DNA]</scope>
    <source>
        <strain evidence="2">PYR-1</strain>
    </source>
</reference>
<feature type="signal peptide" evidence="1">
    <location>
        <begin position="1"/>
        <end position="21"/>
    </location>
</feature>
<sequence>MYCVSTALTVAALAAGAIAFAAPVSSQCQGGWTPWGGGEYCDGYIYEDGSYDHCVSVTVLGFGGTQCNRVCPPDPANPAVPLPWQPGAFCPFRK</sequence>
<gene>
    <name evidence="2" type="ordered locus">Mvan_4918</name>
</gene>
<dbReference type="Proteomes" id="UP000009159">
    <property type="component" value="Chromosome"/>
</dbReference>
<feature type="chain" id="PRO_5002638443" description="Secreted protein" evidence="1">
    <location>
        <begin position="22"/>
        <end position="94"/>
    </location>
</feature>
<evidence type="ECO:0000313" key="3">
    <source>
        <dbReference type="Proteomes" id="UP000009159"/>
    </source>
</evidence>
<evidence type="ECO:0000256" key="1">
    <source>
        <dbReference type="SAM" id="SignalP"/>
    </source>
</evidence>
<protein>
    <recommendedName>
        <fullName evidence="4">Secreted protein</fullName>
    </recommendedName>
</protein>
<dbReference type="EMBL" id="CP000511">
    <property type="protein sequence ID" value="ABM15691.1"/>
    <property type="molecule type" value="Genomic_DNA"/>
</dbReference>
<organism evidence="2 3">
    <name type="scientific">Mycolicibacterium vanbaalenii (strain DSM 7251 / JCM 13017 / BCRC 16820 / KCTC 9966 / NRRL B-24157 / PYR-1)</name>
    <name type="common">Mycobacterium vanbaalenii</name>
    <dbReference type="NCBI Taxonomy" id="350058"/>
    <lineage>
        <taxon>Bacteria</taxon>
        <taxon>Bacillati</taxon>
        <taxon>Actinomycetota</taxon>
        <taxon>Actinomycetes</taxon>
        <taxon>Mycobacteriales</taxon>
        <taxon>Mycobacteriaceae</taxon>
        <taxon>Mycolicibacterium</taxon>
    </lineage>
</organism>
<dbReference type="HOGENOM" id="CLU_2383118_0_0_11"/>
<keyword evidence="1" id="KW-0732">Signal</keyword>
<proteinExistence type="predicted"/>
<evidence type="ECO:0008006" key="4">
    <source>
        <dbReference type="Google" id="ProtNLM"/>
    </source>
</evidence>
<dbReference type="AlphaFoldDB" id="A1TEU1"/>
<evidence type="ECO:0000313" key="2">
    <source>
        <dbReference type="EMBL" id="ABM15691.1"/>
    </source>
</evidence>
<keyword evidence="3" id="KW-1185">Reference proteome</keyword>